<sequence length="353" mass="39103">MRNKFLSISLLISLLAWQGAQAVEVAKLDEADIQVGSRSASERDSAVREALARVLVKNSGSAAVLEHPLIRQQLSSASALLRQYGYLEKERQLYVHASFDQARIVSLLRDAQLPVWGKQRPLTLMWLVVERDGERALLADQGESVQRQLLMQAAENAGIPVLLPLMDLDDLMQVSINSVRGMFVDEVMTATNRYQSDFFVLANMEAAGETVNYQLNLYSRPREGETLPPQALLSQQGSAASEDQAMSALLSLLSGFYVEKYAVTSTGESQLSELTFVGINKLADLVSLEAFLGQLSVVKSVSLKQMAADKVTFNLSLFGTREDLDRLLNLEGKISRLDSLQEEQANTYQWRGQ</sequence>
<proteinExistence type="predicted"/>
<reference evidence="2 3" key="1">
    <citation type="submission" date="2021-03" db="EMBL/GenBank/DDBJ databases">
        <title>Novel species identification of genus Shewanella.</title>
        <authorList>
            <person name="Liu G."/>
            <person name="Zhang Q."/>
        </authorList>
    </citation>
    <scope>NUCLEOTIDE SEQUENCE [LARGE SCALE GENOMIC DNA]</scope>
    <source>
        <strain evidence="2 3">FJAT-52962</strain>
    </source>
</reference>
<name>A0ABX7R7N5_9GAMM</name>
<accession>A0ABX7R7N5</accession>
<feature type="signal peptide" evidence="1">
    <location>
        <begin position="1"/>
        <end position="22"/>
    </location>
</feature>
<keyword evidence="1" id="KW-0732">Signal</keyword>
<dbReference type="Pfam" id="PF09839">
    <property type="entry name" value="DUF2066"/>
    <property type="match status" value="1"/>
</dbReference>
<dbReference type="EMBL" id="CP071502">
    <property type="protein sequence ID" value="QSX38765.1"/>
    <property type="molecule type" value="Genomic_DNA"/>
</dbReference>
<dbReference type="RefSeq" id="WP_207381784.1">
    <property type="nucleotide sequence ID" value="NZ_CP071502.1"/>
</dbReference>
<keyword evidence="3" id="KW-1185">Reference proteome</keyword>
<dbReference type="InterPro" id="IPR018642">
    <property type="entry name" value="DUF2066"/>
</dbReference>
<dbReference type="Proteomes" id="UP000663207">
    <property type="component" value="Chromosome"/>
</dbReference>
<organism evidence="2 3">
    <name type="scientific">Shewanella sedimentimangrovi</name>
    <dbReference type="NCBI Taxonomy" id="2814293"/>
    <lineage>
        <taxon>Bacteria</taxon>
        <taxon>Pseudomonadati</taxon>
        <taxon>Pseudomonadota</taxon>
        <taxon>Gammaproteobacteria</taxon>
        <taxon>Alteromonadales</taxon>
        <taxon>Shewanellaceae</taxon>
        <taxon>Shewanella</taxon>
    </lineage>
</organism>
<feature type="chain" id="PRO_5047113180" evidence="1">
    <location>
        <begin position="23"/>
        <end position="353"/>
    </location>
</feature>
<gene>
    <name evidence="2" type="ORF">JYB85_08165</name>
</gene>
<protein>
    <submittedName>
        <fullName evidence="2">DUF2066 domain-containing protein</fullName>
    </submittedName>
</protein>
<evidence type="ECO:0000313" key="3">
    <source>
        <dbReference type="Proteomes" id="UP000663207"/>
    </source>
</evidence>
<evidence type="ECO:0000313" key="2">
    <source>
        <dbReference type="EMBL" id="QSX38765.1"/>
    </source>
</evidence>
<evidence type="ECO:0000256" key="1">
    <source>
        <dbReference type="SAM" id="SignalP"/>
    </source>
</evidence>